<dbReference type="SUPFAM" id="SSF53474">
    <property type="entry name" value="alpha/beta-Hydrolases"/>
    <property type="match status" value="1"/>
</dbReference>
<dbReference type="Proteomes" id="UP000029393">
    <property type="component" value="Unassembled WGS sequence"/>
</dbReference>
<reference evidence="1 2" key="1">
    <citation type="submission" date="2013-09" db="EMBL/GenBank/DDBJ databases">
        <title>Genome sequencing of Arenimonas metalli.</title>
        <authorList>
            <person name="Chen F."/>
            <person name="Wang G."/>
        </authorList>
    </citation>
    <scope>NUCLEOTIDE SEQUENCE [LARGE SCALE GENOMIC DNA]</scope>
    <source>
        <strain evidence="1 2">CF5-1</strain>
    </source>
</reference>
<name>A0A091B562_9GAMM</name>
<evidence type="ECO:0008006" key="3">
    <source>
        <dbReference type="Google" id="ProtNLM"/>
    </source>
</evidence>
<gene>
    <name evidence="1" type="ORF">N787_09735</name>
</gene>
<evidence type="ECO:0000313" key="2">
    <source>
        <dbReference type="Proteomes" id="UP000029393"/>
    </source>
</evidence>
<comment type="caution">
    <text evidence="1">The sequence shown here is derived from an EMBL/GenBank/DDBJ whole genome shotgun (WGS) entry which is preliminary data.</text>
</comment>
<dbReference type="AlphaFoldDB" id="A0A091B562"/>
<evidence type="ECO:0000313" key="1">
    <source>
        <dbReference type="EMBL" id="KFN46672.1"/>
    </source>
</evidence>
<dbReference type="eggNOG" id="COG4188">
    <property type="taxonomic scope" value="Bacteria"/>
</dbReference>
<dbReference type="EMBL" id="AVCK01000014">
    <property type="protein sequence ID" value="KFN46672.1"/>
    <property type="molecule type" value="Genomic_DNA"/>
</dbReference>
<organism evidence="1 2">
    <name type="scientific">Arenimonas metalli CF5-1</name>
    <dbReference type="NCBI Taxonomy" id="1384056"/>
    <lineage>
        <taxon>Bacteria</taxon>
        <taxon>Pseudomonadati</taxon>
        <taxon>Pseudomonadota</taxon>
        <taxon>Gammaproteobacteria</taxon>
        <taxon>Lysobacterales</taxon>
        <taxon>Lysobacteraceae</taxon>
        <taxon>Arenimonas</taxon>
    </lineage>
</organism>
<sequence length="143" mass="15869">MVRTPAWKRGAANLRFVKTELTRFLPDYQWSNLTLLGHSNGGDISSLLLTTSPEFAARLVTLDHRRVALPRDASISVLSIRGSDFEADDGVLPSETENASRRICVVEIPGSRHNDMFDGGPSQLKIDINSLIDPFMRQGSCER</sequence>
<keyword evidence="2" id="KW-1185">Reference proteome</keyword>
<dbReference type="Gene3D" id="3.40.50.1820">
    <property type="entry name" value="alpha/beta hydrolase"/>
    <property type="match status" value="1"/>
</dbReference>
<dbReference type="InterPro" id="IPR029058">
    <property type="entry name" value="AB_hydrolase_fold"/>
</dbReference>
<proteinExistence type="predicted"/>
<accession>A0A091B562</accession>
<protein>
    <recommendedName>
        <fullName evidence="3">Alpha/beta hydrolase</fullName>
    </recommendedName>
</protein>